<reference evidence="5" key="1">
    <citation type="submission" date="2010-06" db="EMBL/GenBank/DDBJ databases">
        <authorList>
            <person name="Jiang H."/>
            <person name="Abraham K."/>
            <person name="Ali S."/>
            <person name="Alsbrooks S.L."/>
            <person name="Anim B.N."/>
            <person name="Anosike U.S."/>
            <person name="Attaway T."/>
            <person name="Bandaranaike D.P."/>
            <person name="Battles P.K."/>
            <person name="Bell S.N."/>
            <person name="Bell A.V."/>
            <person name="Beltran B."/>
            <person name="Bickham C."/>
            <person name="Bustamante Y."/>
            <person name="Caleb T."/>
            <person name="Canada A."/>
            <person name="Cardenas V."/>
            <person name="Carter K."/>
            <person name="Chacko J."/>
            <person name="Chandrabose M.N."/>
            <person name="Chavez D."/>
            <person name="Chavez A."/>
            <person name="Chen L."/>
            <person name="Chu H.-S."/>
            <person name="Claassen K.J."/>
            <person name="Cockrell R."/>
            <person name="Collins M."/>
            <person name="Cooper J.A."/>
            <person name="Cree A."/>
            <person name="Curry S.M."/>
            <person name="Da Y."/>
            <person name="Dao M.D."/>
            <person name="Das B."/>
            <person name="Davila M.-L."/>
            <person name="Davy-Carroll L."/>
            <person name="Denson S."/>
            <person name="Dinh H."/>
            <person name="Ebong V.E."/>
            <person name="Edwards J.R."/>
            <person name="Egan A."/>
            <person name="El-Daye J."/>
            <person name="Escobedo L."/>
            <person name="Fernandez S."/>
            <person name="Fernando P.R."/>
            <person name="Flagg N."/>
            <person name="Forbes L.D."/>
            <person name="Fowler R.G."/>
            <person name="Fu Q."/>
            <person name="Gabisi R.A."/>
            <person name="Ganer J."/>
            <person name="Garbino Pronczuk A."/>
            <person name="Garcia R.M."/>
            <person name="Garner T."/>
            <person name="Garrett T.E."/>
            <person name="Gonzalez D.A."/>
            <person name="Hamid H."/>
            <person name="Hawkins E.S."/>
            <person name="Hirani K."/>
            <person name="Hogues M.E."/>
            <person name="Hollins B."/>
            <person name="Hsiao C.-H."/>
            <person name="Jabil R."/>
            <person name="James M.L."/>
            <person name="Jhangiani S.N."/>
            <person name="Johnson B."/>
            <person name="Johnson Q."/>
            <person name="Joshi V."/>
            <person name="Kalu J.B."/>
            <person name="Kam C."/>
            <person name="Kashfia A."/>
            <person name="Keebler J."/>
            <person name="Kisamo H."/>
            <person name="Kovar C.L."/>
            <person name="Lago L.A."/>
            <person name="Lai C.-Y."/>
            <person name="Laidlaw J."/>
            <person name="Lara F."/>
            <person name="Le T.-K."/>
            <person name="Lee S.L."/>
            <person name="Legall F.H."/>
            <person name="Lemon S.J."/>
            <person name="Lewis L.R."/>
            <person name="Li B."/>
            <person name="Liu Y."/>
            <person name="Liu Y.-S."/>
            <person name="Lopez J."/>
            <person name="Lozado R.J."/>
            <person name="Lu J."/>
            <person name="Madu R.C."/>
            <person name="Maheshwari M."/>
            <person name="Maheshwari R."/>
            <person name="Malloy K."/>
            <person name="Martinez E."/>
            <person name="Mathew T."/>
            <person name="Mercado I.C."/>
            <person name="Mercado C."/>
            <person name="Meyer B."/>
            <person name="Montgomery K."/>
            <person name="Morgan M.B."/>
            <person name="Munidasa M."/>
            <person name="Nazareth L.V."/>
            <person name="Nelson J."/>
            <person name="Ng B.M."/>
            <person name="Nguyen N.B."/>
            <person name="Nguyen P.Q."/>
            <person name="Nguyen T."/>
            <person name="Obregon M."/>
            <person name="Okwuonu G.O."/>
            <person name="Onwere C.G."/>
            <person name="Orozco G."/>
            <person name="Parra A."/>
            <person name="Patel S."/>
            <person name="Patil S."/>
            <person name="Perez A."/>
            <person name="Perez Y."/>
            <person name="Pham C."/>
            <person name="Primus E.L."/>
            <person name="Pu L.-L."/>
            <person name="Puazo M."/>
            <person name="Qin X."/>
            <person name="Quiroz J.B."/>
            <person name="Reese J."/>
            <person name="Richards S."/>
            <person name="Rives C.M."/>
            <person name="Robberts R."/>
            <person name="Ruiz S.J."/>
            <person name="Ruiz M.J."/>
            <person name="Santibanez J."/>
            <person name="Schneider B.W."/>
            <person name="Sisson I."/>
            <person name="Smith M."/>
            <person name="Sodergren E."/>
            <person name="Song X.-Z."/>
            <person name="Song B.B."/>
            <person name="Summersgill H."/>
            <person name="Thelus R."/>
            <person name="Thornton R.D."/>
            <person name="Trejos Z.Y."/>
            <person name="Usmani K."/>
            <person name="Vattathil S."/>
            <person name="Villasana D."/>
            <person name="Walker D.L."/>
            <person name="Wang S."/>
            <person name="Wang K."/>
            <person name="White C.S."/>
            <person name="Williams A.C."/>
            <person name="Williamson J."/>
            <person name="Wilson K."/>
            <person name="Woghiren I.O."/>
            <person name="Woodworth J.R."/>
            <person name="Worley K.C."/>
            <person name="Wright R.A."/>
            <person name="Wu W."/>
            <person name="Young L."/>
            <person name="Zhang L."/>
            <person name="Zhang J."/>
            <person name="Zhu Y."/>
            <person name="Muzny D.M."/>
            <person name="Weinstock G."/>
            <person name="Gibbs R.A."/>
        </authorList>
    </citation>
    <scope>NUCLEOTIDE SEQUENCE [LARGE SCALE GENOMIC DNA]</scope>
    <source>
        <strain evidence="5">LSR1</strain>
    </source>
</reference>
<keyword evidence="1" id="KW-1133">Transmembrane helix</keyword>
<evidence type="ECO:0000259" key="3">
    <source>
        <dbReference type="SMART" id="SM00703"/>
    </source>
</evidence>
<dbReference type="GeneID" id="100571240"/>
<keyword evidence="5" id="KW-1185">Reference proteome</keyword>
<dbReference type="SMART" id="SM00703">
    <property type="entry name" value="NRF"/>
    <property type="match status" value="1"/>
</dbReference>
<dbReference type="AlphaFoldDB" id="A0A8R2F9P6"/>
<protein>
    <recommendedName>
        <fullName evidence="3">Nose resistant-to-fluoxetine protein N-terminal domain-containing protein</fullName>
    </recommendedName>
</protein>
<feature type="transmembrane region" description="Helical" evidence="1">
    <location>
        <begin position="624"/>
        <end position="645"/>
    </location>
</feature>
<feature type="transmembrane region" description="Helical" evidence="1">
    <location>
        <begin position="369"/>
        <end position="393"/>
    </location>
</feature>
<reference evidence="4" key="2">
    <citation type="submission" date="2022-06" db="UniProtKB">
        <authorList>
            <consortium name="EnsemblMetazoa"/>
        </authorList>
    </citation>
    <scope>IDENTIFICATION</scope>
</reference>
<feature type="transmembrane region" description="Helical" evidence="1">
    <location>
        <begin position="328"/>
        <end position="349"/>
    </location>
</feature>
<dbReference type="KEGG" id="api:100571240"/>
<accession>A0A8R2F9P6</accession>
<evidence type="ECO:0000313" key="4">
    <source>
        <dbReference type="EnsemblMetazoa" id="XP_008185115.1"/>
    </source>
</evidence>
<dbReference type="GO" id="GO:0016747">
    <property type="term" value="F:acyltransferase activity, transferring groups other than amino-acyl groups"/>
    <property type="evidence" value="ECO:0007669"/>
    <property type="project" value="InterPro"/>
</dbReference>
<dbReference type="OrthoDB" id="6607496at2759"/>
<keyword evidence="1" id="KW-0812">Transmembrane</keyword>
<feature type="transmembrane region" description="Helical" evidence="1">
    <location>
        <begin position="583"/>
        <end position="604"/>
    </location>
</feature>
<dbReference type="EnsemblMetazoa" id="XM_008186893.3">
    <property type="protein sequence ID" value="XP_008185115.1"/>
    <property type="gene ID" value="LOC100571240"/>
</dbReference>
<feature type="transmembrane region" description="Helical" evidence="1">
    <location>
        <begin position="697"/>
        <end position="716"/>
    </location>
</feature>
<dbReference type="InterPro" id="IPR006621">
    <property type="entry name" value="Nose-resist-to-fluoxetine_N"/>
</dbReference>
<sequence>MWRRNKLYPKGIKTSAVIVIGLLVLLLAIQSSNCQVDRFPEVTECQVDQTPAVAVVDDQVDRIPAVATGNDLPELWISELFYRALSNFTIRDVGSAACQTQSDMYDNNLRNHTSWAVRMAESWNRYPTGILAGNQYHMGIYDECVDVRHPVIGQYCLSEINLSSLTGRDYSFNRTDDLDDFGNNNAWKTILGWDDFPDKVKRNTLNLGICIPDSCSALDLQTSLQNELDKVFTAEKIEAVVKVDPIMCTVKGDMYPYNTSYYVTRMFFLTLILICCGTTLYHYIRISYNTNPKKTTSESFGSFCDTFSFINSSKELLKFDENNELNSIYGFKVLLMLFVILIHRLLHLFNNPMINPKRVERIYHNGPGIVLTLTNGVDPFFFISGFIMMYLNISRSSRKAKSGIKKNTSPIIDRVSRMLPSYCAMMAITAHIVPHHGDGPLWPKIVWEEAEICKNYWWTNLLFITNFLDTKYGCLIVNYYVSCDVQFFVVGFIIVYVYMRNAKYGIRLLCTVLALSVSVPFLVTYVTKRIGINLLHFLDSLRSNLDVNKSYRLSYMRATPFFAGLATSIIVEKLKEKKVKFSLITVYGGTFIVFIVCFYAQLYGFKFYSQHRPYYPLEHALFSVINHCTWSVWTMWCCICLFTTGYGPLTYLFNNRLVVVLGRLSYSVFLVNITVIMMSYSTIRSPSYLSISSVMDAWIFDTFKCYVMALALYLVVEVPFYKIIKKWIG</sequence>
<feature type="transmembrane region" description="Helical" evidence="1">
    <location>
        <begin position="657"/>
        <end position="677"/>
    </location>
</feature>
<feature type="transmembrane region" description="Helical" evidence="1">
    <location>
        <begin position="554"/>
        <end position="571"/>
    </location>
</feature>
<feature type="domain" description="Nose resistant-to-fluoxetine protein N-terminal" evidence="3">
    <location>
        <begin position="95"/>
        <end position="241"/>
    </location>
</feature>
<feature type="transmembrane region" description="Helical" evidence="1">
    <location>
        <begin position="414"/>
        <end position="433"/>
    </location>
</feature>
<dbReference type="RefSeq" id="XP_008185115.1">
    <property type="nucleotide sequence ID" value="XM_008186893.2"/>
</dbReference>
<dbReference type="Pfam" id="PF01757">
    <property type="entry name" value="Acyl_transf_3"/>
    <property type="match status" value="1"/>
</dbReference>
<evidence type="ECO:0000256" key="2">
    <source>
        <dbReference type="SAM" id="SignalP"/>
    </source>
</evidence>
<keyword evidence="1" id="KW-0472">Membrane</keyword>
<dbReference type="InterPro" id="IPR052728">
    <property type="entry name" value="O2_lipid_transport_reg"/>
</dbReference>
<dbReference type="PANTHER" id="PTHR11161:SF71">
    <property type="entry name" value="NOSE RESISTANT-TO-FLUOXETINE PROTEIN N-TERMINAL DOMAIN-CONTAINING PROTEIN"/>
    <property type="match status" value="1"/>
</dbReference>
<feature type="chain" id="PRO_5035772192" description="Nose resistant-to-fluoxetine protein N-terminal domain-containing protein" evidence="2">
    <location>
        <begin position="35"/>
        <end position="729"/>
    </location>
</feature>
<feature type="signal peptide" evidence="2">
    <location>
        <begin position="1"/>
        <end position="34"/>
    </location>
</feature>
<dbReference type="InterPro" id="IPR002656">
    <property type="entry name" value="Acyl_transf_3_dom"/>
</dbReference>
<dbReference type="PANTHER" id="PTHR11161">
    <property type="entry name" value="O-ACYLTRANSFERASE"/>
    <property type="match status" value="1"/>
</dbReference>
<feature type="transmembrane region" description="Helical" evidence="1">
    <location>
        <begin position="477"/>
        <end position="499"/>
    </location>
</feature>
<dbReference type="Proteomes" id="UP000007819">
    <property type="component" value="Chromosome A3"/>
</dbReference>
<name>A0A8R2F9P6_ACYPI</name>
<feature type="transmembrane region" description="Helical" evidence="1">
    <location>
        <begin position="266"/>
        <end position="284"/>
    </location>
</feature>
<organism evidence="4 5">
    <name type="scientific">Acyrthosiphon pisum</name>
    <name type="common">Pea aphid</name>
    <dbReference type="NCBI Taxonomy" id="7029"/>
    <lineage>
        <taxon>Eukaryota</taxon>
        <taxon>Metazoa</taxon>
        <taxon>Ecdysozoa</taxon>
        <taxon>Arthropoda</taxon>
        <taxon>Hexapoda</taxon>
        <taxon>Insecta</taxon>
        <taxon>Pterygota</taxon>
        <taxon>Neoptera</taxon>
        <taxon>Paraneoptera</taxon>
        <taxon>Hemiptera</taxon>
        <taxon>Sternorrhyncha</taxon>
        <taxon>Aphidomorpha</taxon>
        <taxon>Aphidoidea</taxon>
        <taxon>Aphididae</taxon>
        <taxon>Macrosiphini</taxon>
        <taxon>Acyrthosiphon</taxon>
    </lineage>
</organism>
<evidence type="ECO:0000313" key="5">
    <source>
        <dbReference type="Proteomes" id="UP000007819"/>
    </source>
</evidence>
<proteinExistence type="predicted"/>
<keyword evidence="2" id="KW-0732">Signal</keyword>
<evidence type="ECO:0000256" key="1">
    <source>
        <dbReference type="SAM" id="Phobius"/>
    </source>
</evidence>
<feature type="transmembrane region" description="Helical" evidence="1">
    <location>
        <begin position="506"/>
        <end position="526"/>
    </location>
</feature>
<dbReference type="Pfam" id="PF20146">
    <property type="entry name" value="NRF"/>
    <property type="match status" value="1"/>
</dbReference>